<organism evidence="2 3">
    <name type="scientific">Catellatospora bangladeshensis</name>
    <dbReference type="NCBI Taxonomy" id="310355"/>
    <lineage>
        <taxon>Bacteria</taxon>
        <taxon>Bacillati</taxon>
        <taxon>Actinomycetota</taxon>
        <taxon>Actinomycetes</taxon>
        <taxon>Micromonosporales</taxon>
        <taxon>Micromonosporaceae</taxon>
        <taxon>Catellatospora</taxon>
    </lineage>
</organism>
<keyword evidence="3" id="KW-1185">Reference proteome</keyword>
<dbReference type="EMBL" id="BONF01000035">
    <property type="protein sequence ID" value="GIF84264.1"/>
    <property type="molecule type" value="Genomic_DNA"/>
</dbReference>
<sequence length="307" mass="32758">MVRRRVFPAAALAVAVLLGVGGCTEPTPEPVRLSIATGSQTGVYYVFGKAYAAIVERELPYVETNVLITTASAQNVELVGDGRAQLGFTQADILPSTGNKVMAVARVYDDLLHLVTRADGPVRDLADLKGRRVSVGAPGSGTAITANRLLDVAELAGDRVEVHQLGLDASAAALRKGEIDAFFFSGGPPVRAVEQLVADLPIRLVELGGWTDALRVRYSEVYVSRDVPYSVYGLDPISTVADPNYLVVPAGMDEDLVFELTRMLMEHRDELGVAHPAAGRMNPQSAIATAPLPLHPGAARYYQSIKP</sequence>
<evidence type="ECO:0000256" key="1">
    <source>
        <dbReference type="SAM" id="SignalP"/>
    </source>
</evidence>
<dbReference type="NCBIfam" id="TIGR02122">
    <property type="entry name" value="TRAP_TAXI"/>
    <property type="match status" value="1"/>
</dbReference>
<evidence type="ECO:0000313" key="3">
    <source>
        <dbReference type="Proteomes" id="UP000601223"/>
    </source>
</evidence>
<dbReference type="PROSITE" id="PS51257">
    <property type="entry name" value="PROKAR_LIPOPROTEIN"/>
    <property type="match status" value="1"/>
</dbReference>
<dbReference type="PANTHER" id="PTHR42941:SF1">
    <property type="entry name" value="SLL1037 PROTEIN"/>
    <property type="match status" value="1"/>
</dbReference>
<evidence type="ECO:0000313" key="2">
    <source>
        <dbReference type="EMBL" id="GIF84264.1"/>
    </source>
</evidence>
<accession>A0A8J3JWB4</accession>
<dbReference type="Pfam" id="PF16868">
    <property type="entry name" value="NMT1_3"/>
    <property type="match status" value="1"/>
</dbReference>
<dbReference type="PANTHER" id="PTHR42941">
    <property type="entry name" value="SLL1037 PROTEIN"/>
    <property type="match status" value="1"/>
</dbReference>
<keyword evidence="1" id="KW-0732">Signal</keyword>
<comment type="caution">
    <text evidence="2">The sequence shown here is derived from an EMBL/GenBank/DDBJ whole genome shotgun (WGS) entry which is preliminary data.</text>
</comment>
<dbReference type="AlphaFoldDB" id="A0A8J3JWB4"/>
<dbReference type="InterPro" id="IPR011852">
    <property type="entry name" value="TRAP_TAXI"/>
</dbReference>
<gene>
    <name evidence="2" type="ORF">Cba03nite_56130</name>
</gene>
<reference evidence="2 3" key="1">
    <citation type="submission" date="2021-01" db="EMBL/GenBank/DDBJ databases">
        <title>Whole genome shotgun sequence of Catellatospora bangladeshensis NBRC 107357.</title>
        <authorList>
            <person name="Komaki H."/>
            <person name="Tamura T."/>
        </authorList>
    </citation>
    <scope>NUCLEOTIDE SEQUENCE [LARGE SCALE GENOMIC DNA]</scope>
    <source>
        <strain evidence="2 3">NBRC 107357</strain>
    </source>
</reference>
<dbReference type="SUPFAM" id="SSF53850">
    <property type="entry name" value="Periplasmic binding protein-like II"/>
    <property type="match status" value="1"/>
</dbReference>
<dbReference type="Gene3D" id="3.40.190.10">
    <property type="entry name" value="Periplasmic binding protein-like II"/>
    <property type="match status" value="2"/>
</dbReference>
<name>A0A8J3JWB4_9ACTN</name>
<feature type="signal peptide" evidence="1">
    <location>
        <begin position="1"/>
        <end position="19"/>
    </location>
</feature>
<dbReference type="Proteomes" id="UP000601223">
    <property type="component" value="Unassembled WGS sequence"/>
</dbReference>
<dbReference type="CDD" id="cd13569">
    <property type="entry name" value="PBP2_TAXI_TRAP_like_1"/>
    <property type="match status" value="1"/>
</dbReference>
<feature type="chain" id="PRO_5038431866" evidence="1">
    <location>
        <begin position="20"/>
        <end position="307"/>
    </location>
</feature>
<protein>
    <submittedName>
        <fullName evidence="2">C4-dicarboxylate ABC transporter substrate-binding protein</fullName>
    </submittedName>
</protein>
<dbReference type="RefSeq" id="WP_203752306.1">
    <property type="nucleotide sequence ID" value="NZ_BONF01000035.1"/>
</dbReference>
<proteinExistence type="predicted"/>